<accession>A0AAF3JAY9</accession>
<feature type="region of interest" description="Disordered" evidence="2">
    <location>
        <begin position="187"/>
        <end position="230"/>
    </location>
</feature>
<evidence type="ECO:0000256" key="1">
    <source>
        <dbReference type="SAM" id="Coils"/>
    </source>
</evidence>
<dbReference type="AlphaFoldDB" id="A0AAF3JAY9"/>
<dbReference type="WBParaSite" id="MBELARI_LOCUS7376.1">
    <property type="protein sequence ID" value="MBELARI_LOCUS7376.1"/>
    <property type="gene ID" value="MBELARI_LOCUS7376"/>
</dbReference>
<feature type="compositionally biased region" description="Polar residues" evidence="2">
    <location>
        <begin position="351"/>
        <end position="363"/>
    </location>
</feature>
<keyword evidence="1" id="KW-0175">Coiled coil</keyword>
<evidence type="ECO:0000256" key="2">
    <source>
        <dbReference type="SAM" id="MobiDB-lite"/>
    </source>
</evidence>
<feature type="region of interest" description="Disordered" evidence="2">
    <location>
        <begin position="351"/>
        <end position="373"/>
    </location>
</feature>
<feature type="compositionally biased region" description="Low complexity" evidence="2">
    <location>
        <begin position="220"/>
        <end position="229"/>
    </location>
</feature>
<dbReference type="Proteomes" id="UP000887575">
    <property type="component" value="Unassembled WGS sequence"/>
</dbReference>
<feature type="coiled-coil region" evidence="1">
    <location>
        <begin position="12"/>
        <end position="39"/>
    </location>
</feature>
<evidence type="ECO:0000313" key="3">
    <source>
        <dbReference type="Proteomes" id="UP000887575"/>
    </source>
</evidence>
<feature type="compositionally biased region" description="Low complexity" evidence="2">
    <location>
        <begin position="187"/>
        <end position="199"/>
    </location>
</feature>
<sequence length="373" mass="41305">MATELDRVMQDLALEREKCQRLLMENIQLKQQLDVLKKDKTEVVEPETDIQIQLIEKDSLIHRLREGIQNLGFTQGSKELNSNSPEVVIPRRIEVEDNCDNGMRNLEMPATGDYHYLSWPIQQPAVNVPFFDIHAYKHVNLDVPPSKNPQGQDLPLNDVSTLRFFFNLGVQQSRVVLLKQHLNQHLSSTSQGSNSATSAPPAPMVGPGGSSLPNQPTAVQPPSQSQPPQLINHIGIQLPQVSAAQIPVSVGDQLESLAQLSPQHHILRQQQNIFAQAQAQAAHQLQLNAARQQPVPQIDPVTSHSLVQQLEQLRVQSSNVPKPGGLEALLLQQALAAAQNNRINASIDRNQSNEIDSCSSSPTERLRNATEEE</sequence>
<feature type="compositionally biased region" description="Basic and acidic residues" evidence="2">
    <location>
        <begin position="364"/>
        <end position="373"/>
    </location>
</feature>
<organism evidence="3 4">
    <name type="scientific">Mesorhabditis belari</name>
    <dbReference type="NCBI Taxonomy" id="2138241"/>
    <lineage>
        <taxon>Eukaryota</taxon>
        <taxon>Metazoa</taxon>
        <taxon>Ecdysozoa</taxon>
        <taxon>Nematoda</taxon>
        <taxon>Chromadorea</taxon>
        <taxon>Rhabditida</taxon>
        <taxon>Rhabditina</taxon>
        <taxon>Rhabditomorpha</taxon>
        <taxon>Rhabditoidea</taxon>
        <taxon>Rhabditidae</taxon>
        <taxon>Mesorhabditinae</taxon>
        <taxon>Mesorhabditis</taxon>
    </lineage>
</organism>
<proteinExistence type="predicted"/>
<keyword evidence="3" id="KW-1185">Reference proteome</keyword>
<evidence type="ECO:0000313" key="4">
    <source>
        <dbReference type="WBParaSite" id="MBELARI_LOCUS7376.1"/>
    </source>
</evidence>
<protein>
    <submittedName>
        <fullName evidence="4">Uncharacterized protein</fullName>
    </submittedName>
</protein>
<reference evidence="4" key="1">
    <citation type="submission" date="2024-02" db="UniProtKB">
        <authorList>
            <consortium name="WormBaseParasite"/>
        </authorList>
    </citation>
    <scope>IDENTIFICATION</scope>
</reference>
<name>A0AAF3JAY9_9BILA</name>